<accession>X1UUS7</accession>
<name>X1UUS7_9ZZZZ</name>
<proteinExistence type="predicted"/>
<organism evidence="1">
    <name type="scientific">marine sediment metagenome</name>
    <dbReference type="NCBI Taxonomy" id="412755"/>
    <lineage>
        <taxon>unclassified sequences</taxon>
        <taxon>metagenomes</taxon>
        <taxon>ecological metagenomes</taxon>
    </lineage>
</organism>
<gene>
    <name evidence="1" type="ORF">S12H4_62751</name>
</gene>
<feature type="non-terminal residue" evidence="1">
    <location>
        <position position="69"/>
    </location>
</feature>
<protein>
    <submittedName>
        <fullName evidence="1">Uncharacterized protein</fullName>
    </submittedName>
</protein>
<reference evidence="1" key="1">
    <citation type="journal article" date="2014" name="Front. Microbiol.">
        <title>High frequency of phylogenetically diverse reductive dehalogenase-homologous genes in deep subseafloor sedimentary metagenomes.</title>
        <authorList>
            <person name="Kawai M."/>
            <person name="Futagami T."/>
            <person name="Toyoda A."/>
            <person name="Takaki Y."/>
            <person name="Nishi S."/>
            <person name="Hori S."/>
            <person name="Arai W."/>
            <person name="Tsubouchi T."/>
            <person name="Morono Y."/>
            <person name="Uchiyama I."/>
            <person name="Ito T."/>
            <person name="Fujiyama A."/>
            <person name="Inagaki F."/>
            <person name="Takami H."/>
        </authorList>
    </citation>
    <scope>NUCLEOTIDE SEQUENCE</scope>
    <source>
        <strain evidence="1">Expedition CK06-06</strain>
    </source>
</reference>
<feature type="non-terminal residue" evidence="1">
    <location>
        <position position="1"/>
    </location>
</feature>
<evidence type="ECO:0000313" key="1">
    <source>
        <dbReference type="EMBL" id="GAJ21253.1"/>
    </source>
</evidence>
<comment type="caution">
    <text evidence="1">The sequence shown here is derived from an EMBL/GenBank/DDBJ whole genome shotgun (WGS) entry which is preliminary data.</text>
</comment>
<sequence>EQLSFWDGSGEVCRVPGYKGAYDSPDLKRIWPEWVKLYKAGELFKGSKPMPRFVGLSEAENDLAKAIQT</sequence>
<dbReference type="EMBL" id="BARW01042258">
    <property type="protein sequence ID" value="GAJ21253.1"/>
    <property type="molecule type" value="Genomic_DNA"/>
</dbReference>
<dbReference type="AlphaFoldDB" id="X1UUS7"/>